<proteinExistence type="predicted"/>
<gene>
    <name evidence="6" type="primary">nfi</name>
    <name evidence="6" type="ORF">FLACOL_00875</name>
</gene>
<organism evidence="6 7">
    <name type="scientific">Flavobacterium columnare</name>
    <dbReference type="NCBI Taxonomy" id="996"/>
    <lineage>
        <taxon>Bacteria</taxon>
        <taxon>Pseudomonadati</taxon>
        <taxon>Bacteroidota</taxon>
        <taxon>Flavobacteriia</taxon>
        <taxon>Flavobacteriales</taxon>
        <taxon>Flavobacteriaceae</taxon>
        <taxon>Flavobacterium</taxon>
    </lineage>
</organism>
<keyword evidence="4 6" id="KW-0255">Endonuclease</keyword>
<dbReference type="AlphaFoldDB" id="A0A2N9P988"/>
<dbReference type="GO" id="GO:0043737">
    <property type="term" value="F:deoxyribonuclease V activity"/>
    <property type="evidence" value="ECO:0007669"/>
    <property type="project" value="UniProtKB-EC"/>
</dbReference>
<keyword evidence="2" id="KW-0963">Cytoplasm</keyword>
<dbReference type="InterPro" id="IPR007581">
    <property type="entry name" value="Endonuclease-V"/>
</dbReference>
<dbReference type="PANTHER" id="PTHR28511">
    <property type="entry name" value="ENDONUCLEASE V"/>
    <property type="match status" value="1"/>
</dbReference>
<dbReference type="GO" id="GO:0005737">
    <property type="term" value="C:cytoplasm"/>
    <property type="evidence" value="ECO:0007669"/>
    <property type="project" value="UniProtKB-SubCell"/>
</dbReference>
<evidence type="ECO:0000313" key="7">
    <source>
        <dbReference type="Proteomes" id="UP000238180"/>
    </source>
</evidence>
<keyword evidence="5 6" id="KW-0378">Hydrolase</keyword>
<comment type="subcellular location">
    <subcellularLocation>
        <location evidence="1">Cytoplasm</location>
    </subcellularLocation>
</comment>
<evidence type="ECO:0000256" key="2">
    <source>
        <dbReference type="ARBA" id="ARBA00022490"/>
    </source>
</evidence>
<name>A0A2N9P988_9FLAO</name>
<dbReference type="PANTHER" id="PTHR28511:SF1">
    <property type="entry name" value="ENDONUCLEASE V"/>
    <property type="match status" value="1"/>
</dbReference>
<accession>A0A2N9P988</accession>
<dbReference type="EC" id="3.1.21.7" evidence="6"/>
<sequence length="425" mass="49789">MINYFEQQNWENLKVNGSEKYKDESFTGIKENINLETNSYCKGSYVGGIAHGYYISYSFKNCELYWAIYIYIYGSERFIFRFRMFKEIYCNEYGLSYDFVSLNNFAINNRDRKQKEKGFTEMLISRDDLDYEKLIENNQDIIDKYHFYDEDGPIDLDTFVYIYGDVERYSKVIVAYSIHNDMQKYLGKVIPDTFMEKFVWQEEQIGKTINEDQLPTDIQFIGGVTVAYHDITQKIMAVVTVMDVNSQEIVDQAIYTEDRINMHIPDVFGFNETIWAIKAFEKLTIKPQLIFCDGHGIEHPKNMGFATFLGIQLDIPTIGCAKKRLVGYYKKEDLGDKRADNLELIFDQKVVGKALRTKENSNPIYVSLGHKISLKTGIDWVLKTTQSTRLPFVLEKAIEIVRQQMPEQFRIDFMNDEPNEYGIIK</sequence>
<dbReference type="RefSeq" id="WP_105195733.1">
    <property type="nucleotide sequence ID" value="NZ_OLKH01000074.1"/>
</dbReference>
<evidence type="ECO:0000256" key="4">
    <source>
        <dbReference type="ARBA" id="ARBA00022759"/>
    </source>
</evidence>
<dbReference type="GO" id="GO:0006281">
    <property type="term" value="P:DNA repair"/>
    <property type="evidence" value="ECO:0007669"/>
    <property type="project" value="InterPro"/>
</dbReference>
<protein>
    <submittedName>
        <fullName evidence="6">Endonuclease V</fullName>
        <ecNumber evidence="6">3.1.21.7</ecNumber>
    </submittedName>
</protein>
<dbReference type="GO" id="GO:0003727">
    <property type="term" value="F:single-stranded RNA binding"/>
    <property type="evidence" value="ECO:0007669"/>
    <property type="project" value="TreeGrafter"/>
</dbReference>
<dbReference type="Proteomes" id="UP000238180">
    <property type="component" value="Unassembled WGS sequence"/>
</dbReference>
<dbReference type="GO" id="GO:0016891">
    <property type="term" value="F:RNA endonuclease activity producing 5'-phosphomonoesters, hydrolytic mechanism"/>
    <property type="evidence" value="ECO:0007669"/>
    <property type="project" value="TreeGrafter"/>
</dbReference>
<reference evidence="6 7" key="1">
    <citation type="submission" date="2018-02" db="EMBL/GenBank/DDBJ databases">
        <authorList>
            <person name="Cohen D.B."/>
            <person name="Kent A.D."/>
        </authorList>
    </citation>
    <scope>NUCLEOTIDE SEQUENCE [LARGE SCALE GENOMIC DNA]</scope>
    <source>
        <strain evidence="6">CIP109753</strain>
    </source>
</reference>
<evidence type="ECO:0000313" key="6">
    <source>
        <dbReference type="EMBL" id="SPE76886.1"/>
    </source>
</evidence>
<evidence type="ECO:0000256" key="1">
    <source>
        <dbReference type="ARBA" id="ARBA00004496"/>
    </source>
</evidence>
<keyword evidence="3" id="KW-0540">Nuclease</keyword>
<dbReference type="CDD" id="cd06559">
    <property type="entry name" value="Endonuclease_V"/>
    <property type="match status" value="1"/>
</dbReference>
<dbReference type="EMBL" id="OLKH01000074">
    <property type="protein sequence ID" value="SPE76886.1"/>
    <property type="molecule type" value="Genomic_DNA"/>
</dbReference>
<dbReference type="Pfam" id="PF04493">
    <property type="entry name" value="Endonuclease_5"/>
    <property type="match status" value="1"/>
</dbReference>
<evidence type="ECO:0000256" key="3">
    <source>
        <dbReference type="ARBA" id="ARBA00022722"/>
    </source>
</evidence>
<evidence type="ECO:0000256" key="5">
    <source>
        <dbReference type="ARBA" id="ARBA00022801"/>
    </source>
</evidence>
<dbReference type="Gene3D" id="3.30.2170.10">
    <property type="entry name" value="archaeoglobus fulgidus dsm 4304 superfamily"/>
    <property type="match status" value="1"/>
</dbReference>